<gene>
    <name evidence="2" type="ORF">Smic_35880</name>
</gene>
<dbReference type="Proteomes" id="UP000498740">
    <property type="component" value="Unassembled WGS sequence"/>
</dbReference>
<reference evidence="2 3" key="1">
    <citation type="submission" date="2020-05" db="EMBL/GenBank/DDBJ databases">
        <title>Whole genome shotgun sequence of Streptomyces microflavus NBRC 13062.</title>
        <authorList>
            <person name="Komaki H."/>
            <person name="Tamura T."/>
        </authorList>
    </citation>
    <scope>NUCLEOTIDE SEQUENCE [LARGE SCALE GENOMIC DNA]</scope>
    <source>
        <strain evidence="2 3">NBRC 13062</strain>
    </source>
</reference>
<organism evidence="2 3">
    <name type="scientific">Streptomyces microflavus</name>
    <name type="common">Streptomyces lipmanii</name>
    <dbReference type="NCBI Taxonomy" id="1919"/>
    <lineage>
        <taxon>Bacteria</taxon>
        <taxon>Bacillati</taxon>
        <taxon>Actinomycetota</taxon>
        <taxon>Actinomycetes</taxon>
        <taxon>Kitasatosporales</taxon>
        <taxon>Streptomycetaceae</taxon>
        <taxon>Streptomyces</taxon>
    </lineage>
</organism>
<accession>A0A7J0CRD4</accession>
<comment type="caution">
    <text evidence="2">The sequence shown here is derived from an EMBL/GenBank/DDBJ whole genome shotgun (WGS) entry which is preliminary data.</text>
</comment>
<sequence length="84" mass="9492">MNALNDECERNIEWLPVSGFQLRKAGVQFDAVRVDGDAGRRLADLMEELVGESPARWWRRRTAGAGSTSSYRRARRRTGAGRAR</sequence>
<proteinExistence type="predicted"/>
<evidence type="ECO:0000313" key="2">
    <source>
        <dbReference type="EMBL" id="GFN05032.1"/>
    </source>
</evidence>
<name>A0A7J0CRD4_STRMI</name>
<dbReference type="AlphaFoldDB" id="A0A7J0CRD4"/>
<protein>
    <submittedName>
        <fullName evidence="2">Uncharacterized protein</fullName>
    </submittedName>
</protein>
<evidence type="ECO:0000313" key="3">
    <source>
        <dbReference type="Proteomes" id="UP000498740"/>
    </source>
</evidence>
<feature type="compositionally biased region" description="Basic residues" evidence="1">
    <location>
        <begin position="72"/>
        <end position="84"/>
    </location>
</feature>
<evidence type="ECO:0000256" key="1">
    <source>
        <dbReference type="SAM" id="MobiDB-lite"/>
    </source>
</evidence>
<feature type="region of interest" description="Disordered" evidence="1">
    <location>
        <begin position="61"/>
        <end position="84"/>
    </location>
</feature>
<dbReference type="EMBL" id="BLWD01000001">
    <property type="protein sequence ID" value="GFN05032.1"/>
    <property type="molecule type" value="Genomic_DNA"/>
</dbReference>